<keyword evidence="2" id="KW-1185">Reference proteome</keyword>
<dbReference type="EMBL" id="WNTK01000003">
    <property type="protein sequence ID" value="KAG9487090.1"/>
    <property type="molecule type" value="Genomic_DNA"/>
</dbReference>
<proteinExistence type="predicted"/>
<accession>A0A8J6FHG8</accession>
<sequence length="124" mass="13513">MPPSDLADSKLNYGSASAVCRATVRSHCAAINLELHTMCSGPEFIQLRIVFLEASGGQVIHSTSKSINGLFTLAKAFLELLKFQMTCYCVNNPPLPVSWQTVRPFTNSSAVGWLLKALFGLDSY</sequence>
<comment type="caution">
    <text evidence="1">The sequence shown here is derived from an EMBL/GenBank/DDBJ whole genome shotgun (WGS) entry which is preliminary data.</text>
</comment>
<evidence type="ECO:0000313" key="2">
    <source>
        <dbReference type="Proteomes" id="UP000770717"/>
    </source>
</evidence>
<evidence type="ECO:0000313" key="1">
    <source>
        <dbReference type="EMBL" id="KAG9487090.1"/>
    </source>
</evidence>
<dbReference type="Proteomes" id="UP000770717">
    <property type="component" value="Unassembled WGS sequence"/>
</dbReference>
<dbReference type="AlphaFoldDB" id="A0A8J6FHG8"/>
<reference evidence="1" key="1">
    <citation type="thesis" date="2020" institute="ProQuest LLC" country="789 East Eisenhower Parkway, Ann Arbor, MI, USA">
        <title>Comparative Genomics and Chromosome Evolution.</title>
        <authorList>
            <person name="Mudd A.B."/>
        </authorList>
    </citation>
    <scope>NUCLEOTIDE SEQUENCE</scope>
    <source>
        <strain evidence="1">HN-11 Male</strain>
        <tissue evidence="1">Kidney and liver</tissue>
    </source>
</reference>
<protein>
    <submittedName>
        <fullName evidence="1">Uncharacterized protein</fullName>
    </submittedName>
</protein>
<organism evidence="1 2">
    <name type="scientific">Eleutherodactylus coqui</name>
    <name type="common">Puerto Rican coqui</name>
    <dbReference type="NCBI Taxonomy" id="57060"/>
    <lineage>
        <taxon>Eukaryota</taxon>
        <taxon>Metazoa</taxon>
        <taxon>Chordata</taxon>
        <taxon>Craniata</taxon>
        <taxon>Vertebrata</taxon>
        <taxon>Euteleostomi</taxon>
        <taxon>Amphibia</taxon>
        <taxon>Batrachia</taxon>
        <taxon>Anura</taxon>
        <taxon>Neobatrachia</taxon>
        <taxon>Hyloidea</taxon>
        <taxon>Eleutherodactylidae</taxon>
        <taxon>Eleutherodactylinae</taxon>
        <taxon>Eleutherodactylus</taxon>
        <taxon>Eleutherodactylus</taxon>
    </lineage>
</organism>
<gene>
    <name evidence="1" type="ORF">GDO78_007129</name>
</gene>
<name>A0A8J6FHG8_ELECQ</name>